<evidence type="ECO:0000313" key="2">
    <source>
        <dbReference type="EMBL" id="ROT37235.1"/>
    </source>
</evidence>
<dbReference type="Proteomes" id="UP000272025">
    <property type="component" value="Unassembled WGS sequence"/>
</dbReference>
<evidence type="ECO:0000313" key="3">
    <source>
        <dbReference type="Proteomes" id="UP000272025"/>
    </source>
</evidence>
<feature type="region of interest" description="Disordered" evidence="1">
    <location>
        <begin position="358"/>
        <end position="377"/>
    </location>
</feature>
<feature type="region of interest" description="Disordered" evidence="1">
    <location>
        <begin position="497"/>
        <end position="574"/>
    </location>
</feature>
<accession>A0A3N2PRV8</accession>
<proteinExistence type="predicted"/>
<feature type="region of interest" description="Disordered" evidence="1">
    <location>
        <begin position="409"/>
        <end position="466"/>
    </location>
</feature>
<reference evidence="2 3" key="1">
    <citation type="journal article" date="2018" name="Mol. Ecol.">
        <title>The obligate alkalophilic soda-lake fungus Sodiomyces alkalinus has shifted to a protein diet.</title>
        <authorList>
            <person name="Grum-Grzhimaylo A.A."/>
            <person name="Falkoski D.L."/>
            <person name="van den Heuvel J."/>
            <person name="Valero-Jimenez C.A."/>
            <person name="Min B."/>
            <person name="Choi I.G."/>
            <person name="Lipzen A."/>
            <person name="Daum C.G."/>
            <person name="Aanen D.K."/>
            <person name="Tsang A."/>
            <person name="Henrissat B."/>
            <person name="Bilanenko E.N."/>
            <person name="de Vries R.P."/>
            <person name="van Kan J.A.L."/>
            <person name="Grigoriev I.V."/>
            <person name="Debets A.J.M."/>
        </authorList>
    </citation>
    <scope>NUCLEOTIDE SEQUENCE [LARGE SCALE GENOMIC DNA]</scope>
    <source>
        <strain evidence="2 3">F11</strain>
    </source>
</reference>
<protein>
    <submittedName>
        <fullName evidence="2">Uncharacterized protein</fullName>
    </submittedName>
</protein>
<name>A0A3N2PRV8_SODAK</name>
<gene>
    <name evidence="2" type="ORF">SODALDRAFT_192329</name>
</gene>
<dbReference type="OrthoDB" id="5428259at2759"/>
<feature type="compositionally biased region" description="Basic and acidic residues" evidence="1">
    <location>
        <begin position="224"/>
        <end position="240"/>
    </location>
</feature>
<sequence>MPRKRGGNRARAHKLEAPLDVEPYGTNMADVASQPLGIQPSALAIPTSTVSPCHDLAQNTLPNLALFQDSGLGFSSADIGLEETNSLPTSFSSTDHSIKRSHGSPDTVHTAPSEFQSFVKTASTSDDGEKSKLGSVDGSAKRRKTPKVASSTVPLLCSACPGQPQFSDLSHLLTHLGSRGHTKCEFDARVKASTQTDPAAMKAMVEYDLWFKENNISKMLANRMNDKEKKKQEREEGEVAKRKKGPNPSTSSKKRKTNEGEVKREPRENAAIRPAPVGEQFDFHGHGFDFTGNPNNSGSFDFDSGSFSLQPMPYFENDPALENARSPGISFLSDNESEHGNERMKLKGVYWPGMDMFDSATPENKKKRNQRKDSSVVARMMRESSAIQPTLMVCDRNMTIERTRDIYDSATEEEVMPKQPKAKRARTTASKPAIKKEGSVDTPKSASRTRKRQASSAGQAQVHGVTEARVKRGSAALAITKIAEQAQNDFDADLEDNLEEESDRDNDFSSRTRNRARPGRPSRMTQQWPLDLSRTNSSQSYHGSRSTTAGLDGFREDEGDSGVSQLKIEGQTESRSDITDHYMLCSDTVY</sequence>
<organism evidence="2 3">
    <name type="scientific">Sodiomyces alkalinus (strain CBS 110278 / VKM F-3762 / F11)</name>
    <name type="common">Alkaliphilic filamentous fungus</name>
    <dbReference type="NCBI Taxonomy" id="1314773"/>
    <lineage>
        <taxon>Eukaryota</taxon>
        <taxon>Fungi</taxon>
        <taxon>Dikarya</taxon>
        <taxon>Ascomycota</taxon>
        <taxon>Pezizomycotina</taxon>
        <taxon>Sordariomycetes</taxon>
        <taxon>Hypocreomycetidae</taxon>
        <taxon>Glomerellales</taxon>
        <taxon>Plectosphaerellaceae</taxon>
        <taxon>Sodiomyces</taxon>
    </lineage>
</organism>
<feature type="compositionally biased region" description="Basic and acidic residues" evidence="1">
    <location>
        <begin position="257"/>
        <end position="270"/>
    </location>
</feature>
<dbReference type="AlphaFoldDB" id="A0A3N2PRV8"/>
<keyword evidence="3" id="KW-1185">Reference proteome</keyword>
<feature type="compositionally biased region" description="Polar residues" evidence="1">
    <location>
        <begin position="523"/>
        <end position="549"/>
    </location>
</feature>
<dbReference type="GeneID" id="39575617"/>
<feature type="compositionally biased region" description="Polar residues" evidence="1">
    <location>
        <begin position="113"/>
        <end position="125"/>
    </location>
</feature>
<feature type="region of interest" description="Disordered" evidence="1">
    <location>
        <begin position="87"/>
        <end position="148"/>
    </location>
</feature>
<feature type="region of interest" description="Disordered" evidence="1">
    <location>
        <begin position="221"/>
        <end position="279"/>
    </location>
</feature>
<evidence type="ECO:0000256" key="1">
    <source>
        <dbReference type="SAM" id="MobiDB-lite"/>
    </source>
</evidence>
<dbReference type="STRING" id="1314773.A0A3N2PRV8"/>
<dbReference type="EMBL" id="ML119057">
    <property type="protein sequence ID" value="ROT37235.1"/>
    <property type="molecule type" value="Genomic_DNA"/>
</dbReference>
<dbReference type="RefSeq" id="XP_028465041.1">
    <property type="nucleotide sequence ID" value="XM_028607139.1"/>
</dbReference>